<protein>
    <recommendedName>
        <fullName evidence="3">DUF6318 domain-containing protein</fullName>
    </recommendedName>
</protein>
<dbReference type="Proteomes" id="UP000664164">
    <property type="component" value="Unassembled WGS sequence"/>
</dbReference>
<organism evidence="4 5">
    <name type="scientific">Arthrobacter cavernae</name>
    <dbReference type="NCBI Taxonomy" id="2817681"/>
    <lineage>
        <taxon>Bacteria</taxon>
        <taxon>Bacillati</taxon>
        <taxon>Actinomycetota</taxon>
        <taxon>Actinomycetes</taxon>
        <taxon>Micrococcales</taxon>
        <taxon>Micrococcaceae</taxon>
        <taxon>Arthrobacter</taxon>
    </lineage>
</organism>
<sequence length="220" mass="23151">MAQSLTSLRTASRPSRWLRRALAPAASLALLALVLAGCTGSPAPTTSSRSTSAPTATATPNYRPADAQGKAENVPLPVLPDSAKAHTKEGLQAFMKHWVALLSYAYETGDTKPLFEVTGTHCQTCNDIKVTMDDTYSNGGWVSGGSVAYVSADTSLVKNQYGQFYGPLSFEQSGMEYRKADGSVSTAIPGKGPRSLLFLVVESEAGWTLADVGQISTGTP</sequence>
<feature type="chain" id="PRO_5039029096" description="DUF6318 domain-containing protein" evidence="2">
    <location>
        <begin position="37"/>
        <end position="220"/>
    </location>
</feature>
<feature type="signal peptide" evidence="2">
    <location>
        <begin position="1"/>
        <end position="36"/>
    </location>
</feature>
<reference evidence="4" key="1">
    <citation type="submission" date="2021-03" db="EMBL/GenBank/DDBJ databases">
        <title>A new species, PO-11, isolated from a karst cave deposit.</title>
        <authorList>
            <person name="Zhaoxiaoyong W."/>
        </authorList>
    </citation>
    <scope>NUCLEOTIDE SEQUENCE</scope>
    <source>
        <strain evidence="4">PO-11</strain>
    </source>
</reference>
<feature type="region of interest" description="Disordered" evidence="1">
    <location>
        <begin position="42"/>
        <end position="68"/>
    </location>
</feature>
<keyword evidence="5" id="KW-1185">Reference proteome</keyword>
<dbReference type="RefSeq" id="WP_207614416.1">
    <property type="nucleotide sequence ID" value="NZ_JAFNLL010000002.1"/>
</dbReference>
<dbReference type="EMBL" id="JAFNLL010000002">
    <property type="protein sequence ID" value="MBO1266660.1"/>
    <property type="molecule type" value="Genomic_DNA"/>
</dbReference>
<proteinExistence type="predicted"/>
<feature type="compositionally biased region" description="Low complexity" evidence="1">
    <location>
        <begin position="42"/>
        <end position="60"/>
    </location>
</feature>
<keyword evidence="2" id="KW-0732">Signal</keyword>
<dbReference type="Pfam" id="PF19843">
    <property type="entry name" value="DUF6318"/>
    <property type="match status" value="1"/>
</dbReference>
<dbReference type="InterPro" id="IPR046281">
    <property type="entry name" value="DUF6318"/>
</dbReference>
<evidence type="ECO:0000256" key="1">
    <source>
        <dbReference type="SAM" id="MobiDB-lite"/>
    </source>
</evidence>
<name>A0A939HFQ6_9MICC</name>
<dbReference type="AlphaFoldDB" id="A0A939HFQ6"/>
<accession>A0A939HFQ6</accession>
<evidence type="ECO:0000256" key="2">
    <source>
        <dbReference type="SAM" id="SignalP"/>
    </source>
</evidence>
<feature type="domain" description="DUF6318" evidence="3">
    <location>
        <begin position="61"/>
        <end position="186"/>
    </location>
</feature>
<evidence type="ECO:0000313" key="4">
    <source>
        <dbReference type="EMBL" id="MBO1266660.1"/>
    </source>
</evidence>
<gene>
    <name evidence="4" type="ORF">J1902_01465</name>
</gene>
<comment type="caution">
    <text evidence="4">The sequence shown here is derived from an EMBL/GenBank/DDBJ whole genome shotgun (WGS) entry which is preliminary data.</text>
</comment>
<evidence type="ECO:0000313" key="5">
    <source>
        <dbReference type="Proteomes" id="UP000664164"/>
    </source>
</evidence>
<evidence type="ECO:0000259" key="3">
    <source>
        <dbReference type="Pfam" id="PF19843"/>
    </source>
</evidence>